<name>A0A8H7E7Y7_9EURO</name>
<keyword evidence="2 5" id="KW-0812">Transmembrane</keyword>
<keyword evidence="4 5" id="KW-0472">Membrane</keyword>
<evidence type="ECO:0000256" key="2">
    <source>
        <dbReference type="ARBA" id="ARBA00022692"/>
    </source>
</evidence>
<dbReference type="GO" id="GO:0016020">
    <property type="term" value="C:membrane"/>
    <property type="evidence" value="ECO:0007669"/>
    <property type="project" value="InterPro"/>
</dbReference>
<evidence type="ECO:0000313" key="6">
    <source>
        <dbReference type="EMBL" id="KAF7513759.1"/>
    </source>
</evidence>
<dbReference type="GO" id="GO:0012505">
    <property type="term" value="C:endomembrane system"/>
    <property type="evidence" value="ECO:0007669"/>
    <property type="project" value="UniProtKB-SubCell"/>
</dbReference>
<keyword evidence="3 5" id="KW-1133">Transmembrane helix</keyword>
<proteinExistence type="predicted"/>
<dbReference type="Pfam" id="PF04750">
    <property type="entry name" value="Far-17a_AIG1"/>
    <property type="match status" value="1"/>
</dbReference>
<dbReference type="EMBL" id="JAACFV010000004">
    <property type="protein sequence ID" value="KAF7513759.1"/>
    <property type="molecule type" value="Genomic_DNA"/>
</dbReference>
<gene>
    <name evidence="6" type="ORF">GJ744_007810</name>
</gene>
<evidence type="ECO:0000256" key="5">
    <source>
        <dbReference type="SAM" id="Phobius"/>
    </source>
</evidence>
<dbReference type="AlphaFoldDB" id="A0A8H7E7Y7"/>
<evidence type="ECO:0000256" key="1">
    <source>
        <dbReference type="ARBA" id="ARBA00004127"/>
    </source>
</evidence>
<accession>A0A8H7E7Y7</accession>
<feature type="transmembrane region" description="Helical" evidence="5">
    <location>
        <begin position="27"/>
        <end position="49"/>
    </location>
</feature>
<dbReference type="OrthoDB" id="1898221at2759"/>
<comment type="caution">
    <text evidence="6">The sequence shown here is derived from an EMBL/GenBank/DDBJ whole genome shotgun (WGS) entry which is preliminary data.</text>
</comment>
<protein>
    <recommendedName>
        <fullName evidence="8">Integral membrane protein</fullName>
    </recommendedName>
</protein>
<reference evidence="6" key="1">
    <citation type="submission" date="2020-02" db="EMBL/GenBank/DDBJ databases">
        <authorList>
            <person name="Palmer J.M."/>
        </authorList>
    </citation>
    <scope>NUCLEOTIDE SEQUENCE</scope>
    <source>
        <strain evidence="6">EPUS1.4</strain>
        <tissue evidence="6">Thallus</tissue>
    </source>
</reference>
<evidence type="ECO:0000256" key="3">
    <source>
        <dbReference type="ARBA" id="ARBA00022989"/>
    </source>
</evidence>
<dbReference type="InterPro" id="IPR006838">
    <property type="entry name" value="ADTRP_AIG1"/>
</dbReference>
<evidence type="ECO:0000313" key="7">
    <source>
        <dbReference type="Proteomes" id="UP000606974"/>
    </source>
</evidence>
<feature type="transmembrane region" description="Helical" evidence="5">
    <location>
        <begin position="160"/>
        <end position="179"/>
    </location>
</feature>
<comment type="subcellular location">
    <subcellularLocation>
        <location evidence="1">Endomembrane system</location>
        <topology evidence="1">Multi-pass membrane protein</topology>
    </subcellularLocation>
</comment>
<organism evidence="6 7">
    <name type="scientific">Endocarpon pusillum</name>
    <dbReference type="NCBI Taxonomy" id="364733"/>
    <lineage>
        <taxon>Eukaryota</taxon>
        <taxon>Fungi</taxon>
        <taxon>Dikarya</taxon>
        <taxon>Ascomycota</taxon>
        <taxon>Pezizomycotina</taxon>
        <taxon>Eurotiomycetes</taxon>
        <taxon>Chaetothyriomycetidae</taxon>
        <taxon>Verrucariales</taxon>
        <taxon>Verrucariaceae</taxon>
        <taxon>Endocarpon</taxon>
    </lineage>
</organism>
<dbReference type="Proteomes" id="UP000606974">
    <property type="component" value="Unassembled WGS sequence"/>
</dbReference>
<feature type="transmembrane region" description="Helical" evidence="5">
    <location>
        <begin position="96"/>
        <end position="116"/>
    </location>
</feature>
<feature type="transmembrane region" description="Helical" evidence="5">
    <location>
        <begin position="61"/>
        <end position="84"/>
    </location>
</feature>
<sequence>MSTSSPAMQKLVDKHPLQRLRSPSRGLSALVHFLGLSSFLSMFQYLVVYPNYINDTYGWHFQYLTIIGLTLATVTFLTGSLADITMSPTLFRTKNLLSMTSAPLEVLISTLYWSLRLVDPALVVVPELELPLLPDLGFHAVPSALLAIDLLFLSPPWTITALPAIGVSGAIAFAYWFWLEACYARNGFYPYPFFANLSASQRVGVFCGSALLMAGMTVCLKRVYGRVNGFGVRGSVSERPGMVKG</sequence>
<evidence type="ECO:0000256" key="4">
    <source>
        <dbReference type="ARBA" id="ARBA00023136"/>
    </source>
</evidence>
<dbReference type="PANTHER" id="PTHR10989:SF16">
    <property type="entry name" value="AT02829P-RELATED"/>
    <property type="match status" value="1"/>
</dbReference>
<keyword evidence="7" id="KW-1185">Reference proteome</keyword>
<evidence type="ECO:0008006" key="8">
    <source>
        <dbReference type="Google" id="ProtNLM"/>
    </source>
</evidence>
<dbReference type="PANTHER" id="PTHR10989">
    <property type="entry name" value="ANDROGEN-INDUCED PROTEIN 1-RELATED"/>
    <property type="match status" value="1"/>
</dbReference>